<accession>A0A9N9A964</accession>
<dbReference type="OrthoDB" id="17255at2759"/>
<feature type="domain" description="MOSC" evidence="1">
    <location>
        <begin position="116"/>
        <end position="268"/>
    </location>
</feature>
<dbReference type="InterPro" id="IPR005302">
    <property type="entry name" value="MoCF_Sase_C"/>
</dbReference>
<dbReference type="PROSITE" id="PS51340">
    <property type="entry name" value="MOSC"/>
    <property type="match status" value="1"/>
</dbReference>
<dbReference type="EMBL" id="CAJVPS010001056">
    <property type="protein sequence ID" value="CAG8522459.1"/>
    <property type="molecule type" value="Genomic_DNA"/>
</dbReference>
<dbReference type="SUPFAM" id="SSF50800">
    <property type="entry name" value="PK beta-barrel domain-like"/>
    <property type="match status" value="1"/>
</dbReference>
<dbReference type="Pfam" id="PF03476">
    <property type="entry name" value="MOSC_N"/>
    <property type="match status" value="1"/>
</dbReference>
<reference evidence="2" key="1">
    <citation type="submission" date="2021-06" db="EMBL/GenBank/DDBJ databases">
        <authorList>
            <person name="Kallberg Y."/>
            <person name="Tangrot J."/>
            <person name="Rosling A."/>
        </authorList>
    </citation>
    <scope>NUCLEOTIDE SEQUENCE</scope>
    <source>
        <strain evidence="2">FL130A</strain>
    </source>
</reference>
<keyword evidence="3" id="KW-1185">Reference proteome</keyword>
<dbReference type="GO" id="GO:0030151">
    <property type="term" value="F:molybdenum ion binding"/>
    <property type="evidence" value="ECO:0007669"/>
    <property type="project" value="InterPro"/>
</dbReference>
<dbReference type="GO" id="GO:0030170">
    <property type="term" value="F:pyridoxal phosphate binding"/>
    <property type="evidence" value="ECO:0007669"/>
    <property type="project" value="InterPro"/>
</dbReference>
<comment type="caution">
    <text evidence="2">The sequence shown here is derived from an EMBL/GenBank/DDBJ whole genome shotgun (WGS) entry which is preliminary data.</text>
</comment>
<proteinExistence type="predicted"/>
<dbReference type="PANTHER" id="PTHR14237:SF19">
    <property type="entry name" value="MITOCHONDRIAL AMIDOXIME REDUCING COMPONENT 1"/>
    <property type="match status" value="1"/>
</dbReference>
<dbReference type="SUPFAM" id="SSF141673">
    <property type="entry name" value="MOSC N-terminal domain-like"/>
    <property type="match status" value="1"/>
</dbReference>
<evidence type="ECO:0000313" key="3">
    <source>
        <dbReference type="Proteomes" id="UP000789508"/>
    </source>
</evidence>
<dbReference type="InterPro" id="IPR011037">
    <property type="entry name" value="Pyrv_Knase-like_insert_dom_sf"/>
</dbReference>
<organism evidence="2 3">
    <name type="scientific">Ambispora leptoticha</name>
    <dbReference type="NCBI Taxonomy" id="144679"/>
    <lineage>
        <taxon>Eukaryota</taxon>
        <taxon>Fungi</taxon>
        <taxon>Fungi incertae sedis</taxon>
        <taxon>Mucoromycota</taxon>
        <taxon>Glomeromycotina</taxon>
        <taxon>Glomeromycetes</taxon>
        <taxon>Archaeosporales</taxon>
        <taxon>Ambisporaceae</taxon>
        <taxon>Ambispora</taxon>
    </lineage>
</organism>
<protein>
    <submittedName>
        <fullName evidence="2">313_t:CDS:1</fullName>
    </submittedName>
</protein>
<dbReference type="PANTHER" id="PTHR14237">
    <property type="entry name" value="MOLYBDOPTERIN COFACTOR SULFURASE MOSC"/>
    <property type="match status" value="1"/>
</dbReference>
<sequence>MTSHELEITTLYIYPVKSCRGIQVDSWKTNKFGFMYDRFWMIVDENYKFRTQREFPKHQESIENYHFHLTQKSLHVLQKAVVWSNNLDAYDCGDEAATWITEYMGVSSRIVYKSTQELRNLEECAPTEQVLGFKPQTAFADKFPFLLISEESLSDVNNRVSSPVIMRNFRPNIVVKGCRFPFEEDTWKKFVIGEDDENLFYVARLCTRCIVTNVNPETGERKSNEVYETLQSYRRLDKKSKHRPCIGVHLVHKKIGTKINIGDKIRIIDSS</sequence>
<evidence type="ECO:0000313" key="2">
    <source>
        <dbReference type="EMBL" id="CAG8522459.1"/>
    </source>
</evidence>
<dbReference type="Pfam" id="PF03473">
    <property type="entry name" value="MOSC"/>
    <property type="match status" value="1"/>
</dbReference>
<gene>
    <name evidence="2" type="ORF">ALEPTO_LOCUS4538</name>
</gene>
<dbReference type="InterPro" id="IPR005303">
    <property type="entry name" value="MOCOS_middle"/>
</dbReference>
<evidence type="ECO:0000259" key="1">
    <source>
        <dbReference type="PROSITE" id="PS51340"/>
    </source>
</evidence>
<dbReference type="Proteomes" id="UP000789508">
    <property type="component" value="Unassembled WGS sequence"/>
</dbReference>
<dbReference type="AlphaFoldDB" id="A0A9N9A964"/>
<name>A0A9N9A964_9GLOM</name>
<dbReference type="GO" id="GO:0003824">
    <property type="term" value="F:catalytic activity"/>
    <property type="evidence" value="ECO:0007669"/>
    <property type="project" value="InterPro"/>
</dbReference>